<comment type="caution">
    <text evidence="1">The sequence shown here is derived from an EMBL/GenBank/DDBJ whole genome shotgun (WGS) entry which is preliminary data.</text>
</comment>
<proteinExistence type="predicted"/>
<sequence length="229" mass="26430">MRIDHLSSLKEWRYRYKMFGSTNDEIEDLIQLSLNELDKANEKTSDWNSLNDDQWLTNFVLDSCLLAIIKESGTTDCYSMPVQVDNIQFDKMQMLTNNQPDFQSVEKRIYNSFLATLGKNATLWKYKEISNRDLQKDAVSCKIFVLMYSAKILKNEPLINLANPNDFRKEMNRLLLKHRGDKHDIVVNNNMKCPHCHNFIKATIKKAAVKPGPPLVYPGIKCAHSTAAQ</sequence>
<reference evidence="1 2" key="1">
    <citation type="journal article" date="2015" name="Nat. Commun.">
        <title>Lucilia cuprina genome unlocks parasitic fly biology to underpin future interventions.</title>
        <authorList>
            <person name="Anstead C.A."/>
            <person name="Korhonen P.K."/>
            <person name="Young N.D."/>
            <person name="Hall R.S."/>
            <person name="Jex A.R."/>
            <person name="Murali S.C."/>
            <person name="Hughes D.S."/>
            <person name="Lee S.F."/>
            <person name="Perry T."/>
            <person name="Stroehlein A.J."/>
            <person name="Ansell B.R."/>
            <person name="Breugelmans B."/>
            <person name="Hofmann A."/>
            <person name="Qu J."/>
            <person name="Dugan S."/>
            <person name="Lee S.L."/>
            <person name="Chao H."/>
            <person name="Dinh H."/>
            <person name="Han Y."/>
            <person name="Doddapaneni H.V."/>
            <person name="Worley K.C."/>
            <person name="Muzny D.M."/>
            <person name="Ioannidis P."/>
            <person name="Waterhouse R.M."/>
            <person name="Zdobnov E.M."/>
            <person name="James P.J."/>
            <person name="Bagnall N.H."/>
            <person name="Kotze A.C."/>
            <person name="Gibbs R.A."/>
            <person name="Richards S."/>
            <person name="Batterham P."/>
            <person name="Gasser R.B."/>
        </authorList>
    </citation>
    <scope>NUCLEOTIDE SEQUENCE [LARGE SCALE GENOMIC DNA]</scope>
    <source>
        <strain evidence="1 2">LS</strain>
        <tissue evidence="1">Full body</tissue>
    </source>
</reference>
<organism evidence="1 2">
    <name type="scientific">Lucilia cuprina</name>
    <name type="common">Green bottle fly</name>
    <name type="synonym">Australian sheep blowfly</name>
    <dbReference type="NCBI Taxonomy" id="7375"/>
    <lineage>
        <taxon>Eukaryota</taxon>
        <taxon>Metazoa</taxon>
        <taxon>Ecdysozoa</taxon>
        <taxon>Arthropoda</taxon>
        <taxon>Hexapoda</taxon>
        <taxon>Insecta</taxon>
        <taxon>Pterygota</taxon>
        <taxon>Neoptera</taxon>
        <taxon>Endopterygota</taxon>
        <taxon>Diptera</taxon>
        <taxon>Brachycera</taxon>
        <taxon>Muscomorpha</taxon>
        <taxon>Oestroidea</taxon>
        <taxon>Calliphoridae</taxon>
        <taxon>Luciliinae</taxon>
        <taxon>Lucilia</taxon>
    </lineage>
</organism>
<dbReference type="InterPro" id="IPR038765">
    <property type="entry name" value="Papain-like_cys_pep_sf"/>
</dbReference>
<evidence type="ECO:0000313" key="2">
    <source>
        <dbReference type="Proteomes" id="UP000037069"/>
    </source>
</evidence>
<evidence type="ECO:0000313" key="1">
    <source>
        <dbReference type="EMBL" id="KNC22479.1"/>
    </source>
</evidence>
<dbReference type="Proteomes" id="UP000037069">
    <property type="component" value="Unassembled WGS sequence"/>
</dbReference>
<gene>
    <name evidence="1" type="ORF">FF38_07698</name>
</gene>
<dbReference type="AlphaFoldDB" id="A0A0L0BTE5"/>
<keyword evidence="2" id="KW-1185">Reference proteome</keyword>
<name>A0A0L0BTE5_LUCCU</name>
<dbReference type="EMBL" id="JRES01001495">
    <property type="protein sequence ID" value="KNC22479.1"/>
    <property type="molecule type" value="Genomic_DNA"/>
</dbReference>
<dbReference type="SUPFAM" id="SSF54001">
    <property type="entry name" value="Cysteine proteinases"/>
    <property type="match status" value="1"/>
</dbReference>
<protein>
    <submittedName>
        <fullName evidence="1">Uncharacterized protein</fullName>
    </submittedName>
</protein>
<accession>A0A0L0BTE5</accession>